<dbReference type="Pfam" id="PF00892">
    <property type="entry name" value="EamA"/>
    <property type="match status" value="1"/>
</dbReference>
<protein>
    <submittedName>
        <fullName evidence="9">DMT family transporter</fullName>
    </submittedName>
</protein>
<feature type="transmembrane region" description="Helical" evidence="7">
    <location>
        <begin position="61"/>
        <end position="79"/>
    </location>
</feature>
<feature type="transmembrane region" description="Helical" evidence="7">
    <location>
        <begin position="37"/>
        <end position="55"/>
    </location>
</feature>
<gene>
    <name evidence="9" type="ORF">HUG15_05910</name>
</gene>
<organism evidence="9 10">
    <name type="scientific">Salicibibacter cibarius</name>
    <dbReference type="NCBI Taxonomy" id="2743000"/>
    <lineage>
        <taxon>Bacteria</taxon>
        <taxon>Bacillati</taxon>
        <taxon>Bacillota</taxon>
        <taxon>Bacilli</taxon>
        <taxon>Bacillales</taxon>
        <taxon>Bacillaceae</taxon>
        <taxon>Salicibibacter</taxon>
    </lineage>
</organism>
<evidence type="ECO:0000256" key="3">
    <source>
        <dbReference type="ARBA" id="ARBA00022475"/>
    </source>
</evidence>
<evidence type="ECO:0000256" key="5">
    <source>
        <dbReference type="ARBA" id="ARBA00022989"/>
    </source>
</evidence>
<keyword evidence="3" id="KW-1003">Cell membrane</keyword>
<dbReference type="GO" id="GO:0005886">
    <property type="term" value="C:plasma membrane"/>
    <property type="evidence" value="ECO:0007669"/>
    <property type="project" value="UniProtKB-SubCell"/>
</dbReference>
<feature type="domain" description="EamA" evidence="8">
    <location>
        <begin position="13"/>
        <end position="79"/>
    </location>
</feature>
<evidence type="ECO:0000256" key="1">
    <source>
        <dbReference type="ARBA" id="ARBA00004651"/>
    </source>
</evidence>
<keyword evidence="5 7" id="KW-1133">Transmembrane helix</keyword>
<dbReference type="EMBL" id="CP054705">
    <property type="protein sequence ID" value="QQK75188.1"/>
    <property type="molecule type" value="Genomic_DNA"/>
</dbReference>
<dbReference type="KEGG" id="scia:HUG15_05910"/>
<keyword evidence="6 7" id="KW-0472">Membrane</keyword>
<dbReference type="PANTHER" id="PTHR42920">
    <property type="entry name" value="OS03G0707200 PROTEIN-RELATED"/>
    <property type="match status" value="1"/>
</dbReference>
<sequence>MDARHFSAERMSLAIVSTVLGYLLYTTGLKHIEASNASILGTVEPIVAVITGVLFLGDHLMFWQVIGIALVLYAAILVTQKPHRKEAVQQ</sequence>
<dbReference type="AlphaFoldDB" id="A0A7T6Z1P7"/>
<keyword evidence="4 7" id="KW-0812">Transmembrane</keyword>
<evidence type="ECO:0000259" key="8">
    <source>
        <dbReference type="Pfam" id="PF00892"/>
    </source>
</evidence>
<evidence type="ECO:0000256" key="7">
    <source>
        <dbReference type="SAM" id="Phobius"/>
    </source>
</evidence>
<evidence type="ECO:0000313" key="10">
    <source>
        <dbReference type="Proteomes" id="UP000595823"/>
    </source>
</evidence>
<dbReference type="InterPro" id="IPR051258">
    <property type="entry name" value="Diverse_Substrate_Transporter"/>
</dbReference>
<dbReference type="Proteomes" id="UP000595823">
    <property type="component" value="Chromosome"/>
</dbReference>
<name>A0A7T6Z1P7_9BACI</name>
<feature type="transmembrane region" description="Helical" evidence="7">
    <location>
        <begin position="6"/>
        <end position="25"/>
    </location>
</feature>
<evidence type="ECO:0000256" key="6">
    <source>
        <dbReference type="ARBA" id="ARBA00023136"/>
    </source>
</evidence>
<evidence type="ECO:0000256" key="2">
    <source>
        <dbReference type="ARBA" id="ARBA00007362"/>
    </source>
</evidence>
<comment type="similarity">
    <text evidence="2">Belongs to the EamA transporter family.</text>
</comment>
<evidence type="ECO:0000256" key="4">
    <source>
        <dbReference type="ARBA" id="ARBA00022692"/>
    </source>
</evidence>
<evidence type="ECO:0000313" key="9">
    <source>
        <dbReference type="EMBL" id="QQK75188.1"/>
    </source>
</evidence>
<dbReference type="Gene3D" id="1.10.3730.20">
    <property type="match status" value="1"/>
</dbReference>
<dbReference type="InterPro" id="IPR037185">
    <property type="entry name" value="EmrE-like"/>
</dbReference>
<accession>A0A7T6Z1P7</accession>
<proteinExistence type="inferred from homology"/>
<reference evidence="9 10" key="1">
    <citation type="submission" date="2020-06" db="EMBL/GenBank/DDBJ databases">
        <title>Genomic analysis of Salicibibacter sp. NKC5-3.</title>
        <authorList>
            <person name="Oh Y.J."/>
        </authorList>
    </citation>
    <scope>NUCLEOTIDE SEQUENCE [LARGE SCALE GENOMIC DNA]</scope>
    <source>
        <strain evidence="9 10">NKC5-3</strain>
    </source>
</reference>
<keyword evidence="10" id="KW-1185">Reference proteome</keyword>
<dbReference type="InterPro" id="IPR000620">
    <property type="entry name" value="EamA_dom"/>
</dbReference>
<dbReference type="SUPFAM" id="SSF103481">
    <property type="entry name" value="Multidrug resistance efflux transporter EmrE"/>
    <property type="match status" value="1"/>
</dbReference>
<comment type="subcellular location">
    <subcellularLocation>
        <location evidence="1">Cell membrane</location>
        <topology evidence="1">Multi-pass membrane protein</topology>
    </subcellularLocation>
</comment>
<dbReference type="PANTHER" id="PTHR42920:SF5">
    <property type="entry name" value="EAMA DOMAIN-CONTAINING PROTEIN"/>
    <property type="match status" value="1"/>
</dbReference>